<gene>
    <name evidence="2" type="ORF">NQ314_006636</name>
</gene>
<organism evidence="2 3">
    <name type="scientific">Rhamnusium bicolor</name>
    <dbReference type="NCBI Taxonomy" id="1586634"/>
    <lineage>
        <taxon>Eukaryota</taxon>
        <taxon>Metazoa</taxon>
        <taxon>Ecdysozoa</taxon>
        <taxon>Arthropoda</taxon>
        <taxon>Hexapoda</taxon>
        <taxon>Insecta</taxon>
        <taxon>Pterygota</taxon>
        <taxon>Neoptera</taxon>
        <taxon>Endopterygota</taxon>
        <taxon>Coleoptera</taxon>
        <taxon>Polyphaga</taxon>
        <taxon>Cucujiformia</taxon>
        <taxon>Chrysomeloidea</taxon>
        <taxon>Cerambycidae</taxon>
        <taxon>Lepturinae</taxon>
        <taxon>Rhagiini</taxon>
        <taxon>Rhamnusium</taxon>
    </lineage>
</organism>
<reference evidence="2" key="1">
    <citation type="journal article" date="2023" name="Insect Mol. Biol.">
        <title>Genome sequencing provides insights into the evolution of gene families encoding plant cell wall-degrading enzymes in longhorned beetles.</title>
        <authorList>
            <person name="Shin N.R."/>
            <person name="Okamura Y."/>
            <person name="Kirsch R."/>
            <person name="Pauchet Y."/>
        </authorList>
    </citation>
    <scope>NUCLEOTIDE SEQUENCE</scope>
    <source>
        <strain evidence="2">RBIC_L_NR</strain>
    </source>
</reference>
<dbReference type="EMBL" id="JANEYF010001808">
    <property type="protein sequence ID" value="KAJ8956762.1"/>
    <property type="molecule type" value="Genomic_DNA"/>
</dbReference>
<dbReference type="PANTHER" id="PTHR46697:SF1">
    <property type="entry name" value="FORMIN-BINDING PROTEIN 4"/>
    <property type="match status" value="1"/>
</dbReference>
<evidence type="ECO:0000313" key="3">
    <source>
        <dbReference type="Proteomes" id="UP001162156"/>
    </source>
</evidence>
<dbReference type="PANTHER" id="PTHR46697">
    <property type="entry name" value="FORMIN-BINDING PROTEIN 4"/>
    <property type="match status" value="1"/>
</dbReference>
<proteinExistence type="predicted"/>
<dbReference type="InterPro" id="IPR001202">
    <property type="entry name" value="WW_dom"/>
</dbReference>
<dbReference type="SMART" id="SM00456">
    <property type="entry name" value="WW"/>
    <property type="match status" value="1"/>
</dbReference>
<dbReference type="PROSITE" id="PS50020">
    <property type="entry name" value="WW_DOMAIN_2"/>
    <property type="match status" value="1"/>
</dbReference>
<comment type="caution">
    <text evidence="2">The sequence shown here is derived from an EMBL/GenBank/DDBJ whole genome shotgun (WGS) entry which is preliminary data.</text>
</comment>
<dbReference type="InterPro" id="IPR053076">
    <property type="entry name" value="WW_domain_protein"/>
</dbReference>
<protein>
    <recommendedName>
        <fullName evidence="1">WW domain-containing protein</fullName>
    </recommendedName>
</protein>
<dbReference type="Proteomes" id="UP001162156">
    <property type="component" value="Unassembled WGS sequence"/>
</dbReference>
<dbReference type="CDD" id="cd00201">
    <property type="entry name" value="WW"/>
    <property type="match status" value="1"/>
</dbReference>
<name>A0AAV8YZX2_9CUCU</name>
<evidence type="ECO:0000313" key="2">
    <source>
        <dbReference type="EMBL" id="KAJ8956762.1"/>
    </source>
</evidence>
<sequence length="100" mass="11966">MLRLMIFFNEINEIAPPTTPKPPKLKDSNSVWQECYDELTGYSYYWNTKTDEVTWTTPAEYKSVKDQKKEKGPQKRRTFLYLQEQPHCFQVQVLGYPRIL</sequence>
<evidence type="ECO:0000259" key="1">
    <source>
        <dbReference type="PROSITE" id="PS50020"/>
    </source>
</evidence>
<dbReference type="InterPro" id="IPR036020">
    <property type="entry name" value="WW_dom_sf"/>
</dbReference>
<dbReference type="SUPFAM" id="SSF51045">
    <property type="entry name" value="WW domain"/>
    <property type="match status" value="1"/>
</dbReference>
<feature type="domain" description="WW" evidence="1">
    <location>
        <begin position="32"/>
        <end position="60"/>
    </location>
</feature>
<keyword evidence="3" id="KW-1185">Reference proteome</keyword>
<accession>A0AAV8YZX2</accession>
<dbReference type="AlphaFoldDB" id="A0AAV8YZX2"/>
<dbReference type="Gene3D" id="2.20.70.10">
    <property type="match status" value="1"/>
</dbReference>